<evidence type="ECO:0000313" key="18">
    <source>
        <dbReference type="EMBL" id="CAH1774025.1"/>
    </source>
</evidence>
<dbReference type="SMART" id="SM00216">
    <property type="entry name" value="VWD"/>
    <property type="match status" value="1"/>
</dbReference>
<dbReference type="InterPro" id="IPR001881">
    <property type="entry name" value="EGF-like_Ca-bd_dom"/>
</dbReference>
<keyword evidence="19" id="KW-1185">Reference proteome</keyword>
<evidence type="ECO:0000256" key="11">
    <source>
        <dbReference type="SAM" id="MobiDB-lite"/>
    </source>
</evidence>
<dbReference type="GO" id="GO:0005509">
    <property type="term" value="F:calcium ion binding"/>
    <property type="evidence" value="ECO:0007669"/>
    <property type="project" value="InterPro"/>
</dbReference>
<feature type="domain" description="EGF-like" evidence="14">
    <location>
        <begin position="35"/>
        <end position="71"/>
    </location>
</feature>
<gene>
    <name evidence="18" type="ORF">OFUS_LOCUS1548</name>
</gene>
<dbReference type="PROSITE" id="PS00010">
    <property type="entry name" value="ASX_HYDROXYL"/>
    <property type="match status" value="3"/>
</dbReference>
<dbReference type="Proteomes" id="UP000749559">
    <property type="component" value="Unassembled WGS sequence"/>
</dbReference>
<evidence type="ECO:0000256" key="3">
    <source>
        <dbReference type="ARBA" id="ARBA00022692"/>
    </source>
</evidence>
<dbReference type="PANTHER" id="PTHR13802">
    <property type="entry name" value="MUCIN 4-RELATED"/>
    <property type="match status" value="1"/>
</dbReference>
<dbReference type="Pfam" id="PF06119">
    <property type="entry name" value="NIDO"/>
    <property type="match status" value="1"/>
</dbReference>
<dbReference type="PROSITE" id="PS51233">
    <property type="entry name" value="VWFD"/>
    <property type="match status" value="1"/>
</dbReference>
<dbReference type="FunFam" id="2.10.25.10:FF:000005">
    <property type="entry name" value="Fibrillin 2"/>
    <property type="match status" value="1"/>
</dbReference>
<keyword evidence="4" id="KW-0732">Signal</keyword>
<proteinExistence type="predicted"/>
<keyword evidence="9" id="KW-0325">Glycoprotein</keyword>
<dbReference type="OrthoDB" id="6159564at2759"/>
<evidence type="ECO:0000259" key="17">
    <source>
        <dbReference type="PROSITE" id="PS51233"/>
    </source>
</evidence>
<evidence type="ECO:0000256" key="6">
    <source>
        <dbReference type="ARBA" id="ARBA00022989"/>
    </source>
</evidence>
<dbReference type="FunFam" id="2.10.25.10:FF:000240">
    <property type="entry name" value="Vitamin K-dependent protein S"/>
    <property type="match status" value="1"/>
</dbReference>
<feature type="domain" description="EGF-like" evidence="14">
    <location>
        <begin position="73"/>
        <end position="113"/>
    </location>
</feature>
<name>A0A8S4MYP1_OWEFU</name>
<keyword evidence="3 12" id="KW-0812">Transmembrane</keyword>
<reference evidence="18" key="1">
    <citation type="submission" date="2022-03" db="EMBL/GenBank/DDBJ databases">
        <authorList>
            <person name="Martin C."/>
        </authorList>
    </citation>
    <scope>NUCLEOTIDE SEQUENCE</scope>
</reference>
<evidence type="ECO:0000256" key="7">
    <source>
        <dbReference type="ARBA" id="ARBA00023136"/>
    </source>
</evidence>
<keyword evidence="2 10" id="KW-0245">EGF-like domain</keyword>
<feature type="non-terminal residue" evidence="18">
    <location>
        <position position="1413"/>
    </location>
</feature>
<dbReference type="Pfam" id="PF07645">
    <property type="entry name" value="EGF_CA"/>
    <property type="match status" value="5"/>
</dbReference>
<dbReference type="InterPro" id="IPR018097">
    <property type="entry name" value="EGF_Ca-bd_CS"/>
</dbReference>
<feature type="domain" description="AMOP" evidence="15">
    <location>
        <begin position="335"/>
        <end position="448"/>
    </location>
</feature>
<dbReference type="PROSITE" id="PS00022">
    <property type="entry name" value="EGF_1"/>
    <property type="match status" value="3"/>
</dbReference>
<protein>
    <recommendedName>
        <fullName evidence="20">Mucin-like protein</fullName>
    </recommendedName>
</protein>
<evidence type="ECO:0000256" key="5">
    <source>
        <dbReference type="ARBA" id="ARBA00022737"/>
    </source>
</evidence>
<dbReference type="PROSITE" id="PS01187">
    <property type="entry name" value="EGF_CA"/>
    <property type="match status" value="3"/>
</dbReference>
<organism evidence="18 19">
    <name type="scientific">Owenia fusiformis</name>
    <name type="common">Polychaete worm</name>
    <dbReference type="NCBI Taxonomy" id="6347"/>
    <lineage>
        <taxon>Eukaryota</taxon>
        <taxon>Metazoa</taxon>
        <taxon>Spiralia</taxon>
        <taxon>Lophotrochozoa</taxon>
        <taxon>Annelida</taxon>
        <taxon>Polychaeta</taxon>
        <taxon>Sedentaria</taxon>
        <taxon>Canalipalpata</taxon>
        <taxon>Sabellida</taxon>
        <taxon>Oweniida</taxon>
        <taxon>Oweniidae</taxon>
        <taxon>Owenia</taxon>
    </lineage>
</organism>
<evidence type="ECO:0000259" key="14">
    <source>
        <dbReference type="PROSITE" id="PS50026"/>
    </source>
</evidence>
<dbReference type="InterPro" id="IPR000082">
    <property type="entry name" value="SEA_dom"/>
</dbReference>
<feature type="transmembrane region" description="Helical" evidence="12">
    <location>
        <begin position="1256"/>
        <end position="1281"/>
    </location>
</feature>
<dbReference type="InterPro" id="IPR036364">
    <property type="entry name" value="SEA_dom_sf"/>
</dbReference>
<keyword evidence="6 12" id="KW-1133">Transmembrane helix</keyword>
<dbReference type="PROSITE" id="PS51220">
    <property type="entry name" value="NIDO"/>
    <property type="match status" value="1"/>
</dbReference>
<evidence type="ECO:0000256" key="12">
    <source>
        <dbReference type="SAM" id="Phobius"/>
    </source>
</evidence>
<comment type="caution">
    <text evidence="18">The sequence shown here is derived from an EMBL/GenBank/DDBJ whole genome shotgun (WGS) entry which is preliminary data.</text>
</comment>
<dbReference type="InterPro" id="IPR049883">
    <property type="entry name" value="NOTCH1_EGF-like"/>
</dbReference>
<dbReference type="SUPFAM" id="SSF57184">
    <property type="entry name" value="Growth factor receptor domain"/>
    <property type="match status" value="2"/>
</dbReference>
<feature type="disulfide bond" evidence="10">
    <location>
        <begin position="1235"/>
        <end position="1244"/>
    </location>
</feature>
<feature type="domain" description="EGF-like" evidence="14">
    <location>
        <begin position="1210"/>
        <end position="1245"/>
    </location>
</feature>
<evidence type="ECO:0000256" key="8">
    <source>
        <dbReference type="ARBA" id="ARBA00023157"/>
    </source>
</evidence>
<evidence type="ECO:0000259" key="16">
    <source>
        <dbReference type="PROSITE" id="PS51220"/>
    </source>
</evidence>
<dbReference type="InterPro" id="IPR005533">
    <property type="entry name" value="AMOP_dom"/>
</dbReference>
<evidence type="ECO:0000256" key="10">
    <source>
        <dbReference type="PROSITE-ProRule" id="PRU00076"/>
    </source>
</evidence>
<dbReference type="InterPro" id="IPR000152">
    <property type="entry name" value="EGF-type_Asp/Asn_hydroxyl_site"/>
</dbReference>
<evidence type="ECO:0000256" key="4">
    <source>
        <dbReference type="ARBA" id="ARBA00022729"/>
    </source>
</evidence>
<dbReference type="EMBL" id="CAIIXF020000001">
    <property type="protein sequence ID" value="CAH1774025.1"/>
    <property type="molecule type" value="Genomic_DNA"/>
</dbReference>
<dbReference type="InterPro" id="IPR009030">
    <property type="entry name" value="Growth_fac_rcpt_cys_sf"/>
</dbReference>
<dbReference type="SMART" id="SM00539">
    <property type="entry name" value="NIDO"/>
    <property type="match status" value="1"/>
</dbReference>
<dbReference type="GO" id="GO:0007160">
    <property type="term" value="P:cell-matrix adhesion"/>
    <property type="evidence" value="ECO:0007669"/>
    <property type="project" value="InterPro"/>
</dbReference>
<evidence type="ECO:0000313" key="19">
    <source>
        <dbReference type="Proteomes" id="UP000749559"/>
    </source>
</evidence>
<evidence type="ECO:0000256" key="9">
    <source>
        <dbReference type="ARBA" id="ARBA00023180"/>
    </source>
</evidence>
<evidence type="ECO:0008006" key="20">
    <source>
        <dbReference type="Google" id="ProtNLM"/>
    </source>
</evidence>
<dbReference type="PROSITE" id="PS50026">
    <property type="entry name" value="EGF_3"/>
    <property type="match status" value="4"/>
</dbReference>
<dbReference type="Pfam" id="PF01390">
    <property type="entry name" value="SEA"/>
    <property type="match status" value="1"/>
</dbReference>
<dbReference type="PANTHER" id="PTHR13802:SF52">
    <property type="entry name" value="MUCIN-4"/>
    <property type="match status" value="1"/>
</dbReference>
<dbReference type="SUPFAM" id="SSF57196">
    <property type="entry name" value="EGF/Laminin"/>
    <property type="match status" value="4"/>
</dbReference>
<keyword evidence="8 10" id="KW-1015">Disulfide bond</keyword>
<feature type="domain" description="EGF-like" evidence="14">
    <location>
        <begin position="952"/>
        <end position="995"/>
    </location>
</feature>
<feature type="region of interest" description="Disordered" evidence="11">
    <location>
        <begin position="1359"/>
        <end position="1390"/>
    </location>
</feature>
<dbReference type="PROSITE" id="PS50856">
    <property type="entry name" value="AMOP"/>
    <property type="match status" value="1"/>
</dbReference>
<sequence>ECSLCDRFADCDRSGETPRCVCRVGYTGDGTTCTALNACEGNPCGSNGYCENLRTSYSCICYSGYTGTHCETDLNDCKVNTSLCDASQDCENTTVGYRCLCEPGFIDNDGKCTEIPLYPYEGIGEVNKGDDPVYGPFYIRGGISYFGKIYHRLFVSMNGYISLGQRYSYTQPPWNNRFPRDEALIAPWFTDIDTTKYGYLSIYNYNVIDSNQTAKVILERASEDGTKYGVDSSFTASHVTVATWYKVPPYPGQTQDENATFQVVMVTDSRVSFVLYNYHPSGMGWNPNNSGRQILIGHSDGGNNSRSIYERPISTVHQRSNVGETGRHYYKLGERTGNDNIKCLEWVEKQPSNIRDLARRAQPCPCSWNQARRDTRFTVDRGSMCVETNSWNNRRSRRPRQKCCYDRNGAIKLGYPGGGYPIIDGSEEKGYQDCCTNSNLCHLFYKQRPSNGCSGYVPPRWGSGRGDPHLITLDRDEYTFNGLGEYVLMKVNETVPDLGYLVDFKLQGRTEKLNPTDNATVFTSFAAKDGTSDNIEVKLKETSIEIIVNGETPITIADGKREEFNNVSVENRENEIIVQFANDIGLKVKVGQGLLTYVVSVPTYYKGHTQGLLGKFNGDGELFMPNGTKLEFTRGNLTEQGYFNYGQTWMLTSETDSRFSYTDKRFEDYNVPSFVPIFFADRIGDKTEVVPDKVKETCGDNLQCQVDYMATNNDKVAKETIVDGDRIAEDTSILEHRPPVFVEIEDALNITINERYIRKLHVNLTGDVTVVFSIETTLPNVTINSTTGEIFWNPTIEYRNISGYAKFYATDSKNASSEYWPAIYVCACKNPSQCNLDYLNENEVETNENKFYRAQCNCSSGAIGEFCEIEECAPGSCYPNVTCTVEPNLPNGFKCGLCPSGLQGNGQKCFDVDECFERTSMCNQTCHNYPGGYNCSCESGYRIASDGFMCEDINECTDTEIAHNCTNPGQYCVNTIGAYFCACDVGYANDGTTCTQASHQYGGQLQFISIPDATKGQMWTIDLLDPTSKAYADLATKVHTVVDGIYKNSTLKTSYVSSQVYEFSQGSIIARFNIFFSGRQDIPTVDQILQDRLDDCPSSPCTLTVSDTTLIGVNSSTSTVQEKDLCVSSLDNNCDKQSTNCTSSEGVFSCSCKTGFEPRDKPSEANICKDINECNLEPSVCTNSNCTNLPGSFSCNCNFGFKAFNITYCEDVCKSNPCQKGGQCQKERSSYRCICPAGISGKNCENEDAAAQRLRLIAIGVGAGVGAFCLVLIIIIVVLCCRRRRQDKPESNFENPTYGTAYRDGVSSHVVSLDSWNPSMLPRAKLKSGAGPDLEMHENSVSQDRFMDDDVRYADPSKITTFNTPNPGRQDPLFDNPAFSPDDQPISNRGVISYVRNSPNNRVNNNTRGNDYF</sequence>
<dbReference type="Pfam" id="PF00094">
    <property type="entry name" value="VWD"/>
    <property type="match status" value="1"/>
</dbReference>
<dbReference type="SMART" id="SM00181">
    <property type="entry name" value="EGF"/>
    <property type="match status" value="10"/>
</dbReference>
<evidence type="ECO:0000259" key="13">
    <source>
        <dbReference type="PROSITE" id="PS50024"/>
    </source>
</evidence>
<dbReference type="SMART" id="SM00723">
    <property type="entry name" value="AMOP"/>
    <property type="match status" value="1"/>
</dbReference>
<feature type="domain" description="SEA" evidence="13">
    <location>
        <begin position="997"/>
        <end position="1117"/>
    </location>
</feature>
<dbReference type="Gene3D" id="2.10.25.10">
    <property type="entry name" value="Laminin"/>
    <property type="match status" value="9"/>
</dbReference>
<comment type="subcellular location">
    <subcellularLocation>
        <location evidence="1">Membrane</location>
    </subcellularLocation>
</comment>
<dbReference type="SUPFAM" id="SSF82671">
    <property type="entry name" value="SEA domain"/>
    <property type="match status" value="1"/>
</dbReference>
<evidence type="ECO:0000259" key="15">
    <source>
        <dbReference type="PROSITE" id="PS50856"/>
    </source>
</evidence>
<keyword evidence="5" id="KW-0677">Repeat</keyword>
<accession>A0A8S4MYP1</accession>
<keyword evidence="7 12" id="KW-0472">Membrane</keyword>
<dbReference type="PROSITE" id="PS50024">
    <property type="entry name" value="SEA"/>
    <property type="match status" value="1"/>
</dbReference>
<evidence type="ECO:0000256" key="2">
    <source>
        <dbReference type="ARBA" id="ARBA00022536"/>
    </source>
</evidence>
<comment type="caution">
    <text evidence="10">Lacks conserved residue(s) required for the propagation of feature annotation.</text>
</comment>
<feature type="domain" description="VWFD" evidence="17">
    <location>
        <begin position="460"/>
        <end position="658"/>
    </location>
</feature>
<dbReference type="Pfam" id="PF00008">
    <property type="entry name" value="EGF"/>
    <property type="match status" value="1"/>
</dbReference>
<dbReference type="InterPro" id="IPR003886">
    <property type="entry name" value="NIDO_dom"/>
</dbReference>
<dbReference type="GO" id="GO:0016020">
    <property type="term" value="C:membrane"/>
    <property type="evidence" value="ECO:0007669"/>
    <property type="project" value="UniProtKB-SubCell"/>
</dbReference>
<dbReference type="CDD" id="cd00054">
    <property type="entry name" value="EGF_CA"/>
    <property type="match status" value="5"/>
</dbReference>
<feature type="disulfide bond" evidence="10">
    <location>
        <begin position="61"/>
        <end position="70"/>
    </location>
</feature>
<dbReference type="InterPro" id="IPR000742">
    <property type="entry name" value="EGF"/>
</dbReference>
<dbReference type="Gene3D" id="3.30.70.960">
    <property type="entry name" value="SEA domain"/>
    <property type="match status" value="1"/>
</dbReference>
<dbReference type="InterPro" id="IPR051495">
    <property type="entry name" value="Epithelial_Barrier/Signaling"/>
</dbReference>
<feature type="domain" description="NIDO" evidence="16">
    <location>
        <begin position="187"/>
        <end position="335"/>
    </location>
</feature>
<dbReference type="PROSITE" id="PS01186">
    <property type="entry name" value="EGF_2"/>
    <property type="match status" value="5"/>
</dbReference>
<evidence type="ECO:0000256" key="1">
    <source>
        <dbReference type="ARBA" id="ARBA00004370"/>
    </source>
</evidence>
<dbReference type="InterPro" id="IPR001846">
    <property type="entry name" value="VWF_type-D"/>
</dbReference>
<dbReference type="SMART" id="SM00179">
    <property type="entry name" value="EGF_CA"/>
    <property type="match status" value="9"/>
</dbReference>